<dbReference type="EMBL" id="AFWV01000009">
    <property type="protein sequence ID" value="EGV17754.1"/>
    <property type="molecule type" value="Genomic_DNA"/>
</dbReference>
<keyword evidence="6 8" id="KW-0378">Hydrolase</keyword>
<dbReference type="GO" id="GO:0016990">
    <property type="term" value="F:arginine deiminase activity"/>
    <property type="evidence" value="ECO:0007669"/>
    <property type="project" value="UniProtKB-UniRule"/>
</dbReference>
<comment type="similarity">
    <text evidence="3 8">Belongs to the arginine deiminase family.</text>
</comment>
<evidence type="ECO:0000313" key="10">
    <source>
        <dbReference type="EMBL" id="EGV17754.1"/>
    </source>
</evidence>
<dbReference type="SUPFAM" id="SSF55909">
    <property type="entry name" value="Pentein"/>
    <property type="match status" value="1"/>
</dbReference>
<dbReference type="Pfam" id="PF02274">
    <property type="entry name" value="ADI"/>
    <property type="match status" value="1"/>
</dbReference>
<organism evidence="10 11">
    <name type="scientific">Thiocapsa marina 5811</name>
    <dbReference type="NCBI Taxonomy" id="768671"/>
    <lineage>
        <taxon>Bacteria</taxon>
        <taxon>Pseudomonadati</taxon>
        <taxon>Pseudomonadota</taxon>
        <taxon>Gammaproteobacteria</taxon>
        <taxon>Chromatiales</taxon>
        <taxon>Chromatiaceae</taxon>
        <taxon>Thiocapsa</taxon>
    </lineage>
</organism>
<dbReference type="NCBIfam" id="NF002381">
    <property type="entry name" value="PRK01388.1"/>
    <property type="match status" value="1"/>
</dbReference>
<evidence type="ECO:0000256" key="2">
    <source>
        <dbReference type="ARBA" id="ARBA00005213"/>
    </source>
</evidence>
<evidence type="ECO:0000256" key="6">
    <source>
        <dbReference type="ARBA" id="ARBA00022801"/>
    </source>
</evidence>
<evidence type="ECO:0000256" key="1">
    <source>
        <dbReference type="ARBA" id="ARBA00004496"/>
    </source>
</evidence>
<dbReference type="Gene3D" id="3.75.10.10">
    <property type="entry name" value="L-arginine/glycine Amidinotransferase, Chain A"/>
    <property type="match status" value="1"/>
</dbReference>
<dbReference type="STRING" id="768671.ThimaDRAFT_2813"/>
<dbReference type="InterPro" id="IPR003876">
    <property type="entry name" value="Arg_deiminase"/>
</dbReference>
<feature type="active site" description="Amidino-cysteine intermediate" evidence="8 9">
    <location>
        <position position="408"/>
    </location>
</feature>
<dbReference type="Gene3D" id="1.10.3930.10">
    <property type="entry name" value="Arginine deiminase"/>
    <property type="match status" value="1"/>
</dbReference>
<dbReference type="PANTHER" id="PTHR47271:SF3">
    <property type="entry name" value="ARGININE DEIMINASE"/>
    <property type="match status" value="1"/>
</dbReference>
<dbReference type="PRINTS" id="PR01466">
    <property type="entry name" value="ARGDEIMINASE"/>
</dbReference>
<dbReference type="OrthoDB" id="9807502at2"/>
<dbReference type="GO" id="GO:0019546">
    <property type="term" value="P:L-arginine deiminase pathway"/>
    <property type="evidence" value="ECO:0007669"/>
    <property type="project" value="UniProtKB-UniRule"/>
</dbReference>
<reference evidence="10 11" key="1">
    <citation type="submission" date="2011-06" db="EMBL/GenBank/DDBJ databases">
        <title>The draft genome of Thiocapsa marina 5811.</title>
        <authorList>
            <consortium name="US DOE Joint Genome Institute (JGI-PGF)"/>
            <person name="Lucas S."/>
            <person name="Han J."/>
            <person name="Cheng J.-F."/>
            <person name="Goodwin L."/>
            <person name="Pitluck S."/>
            <person name="Peters L."/>
            <person name="Land M.L."/>
            <person name="Hauser L."/>
            <person name="Vogl K."/>
            <person name="Liu Z."/>
            <person name="Imhoff J."/>
            <person name="Thiel V."/>
            <person name="Frigaard N.-U."/>
            <person name="Bryant D."/>
            <person name="Woyke T.J."/>
        </authorList>
    </citation>
    <scope>NUCLEOTIDE SEQUENCE [LARGE SCALE GENOMIC DNA]</scope>
    <source>
        <strain evidence="10 11">5811</strain>
    </source>
</reference>
<dbReference type="PANTHER" id="PTHR47271">
    <property type="entry name" value="ARGININE DEIMINASE"/>
    <property type="match status" value="1"/>
</dbReference>
<dbReference type="UniPathway" id="UPA00254">
    <property type="reaction ID" value="UER00364"/>
</dbReference>
<accession>F9UD10</accession>
<proteinExistence type="inferred from homology"/>
<name>F9UD10_9GAMM</name>
<comment type="catalytic activity">
    <reaction evidence="7 8">
        <text>L-arginine + H2O = L-citrulline + NH4(+)</text>
        <dbReference type="Rhea" id="RHEA:19597"/>
        <dbReference type="ChEBI" id="CHEBI:15377"/>
        <dbReference type="ChEBI" id="CHEBI:28938"/>
        <dbReference type="ChEBI" id="CHEBI:32682"/>
        <dbReference type="ChEBI" id="CHEBI:57743"/>
        <dbReference type="EC" id="3.5.3.6"/>
    </reaction>
</comment>
<evidence type="ECO:0000256" key="9">
    <source>
        <dbReference type="PIRSR" id="PIRSR006356-1"/>
    </source>
</evidence>
<dbReference type="HAMAP" id="MF_00242">
    <property type="entry name" value="Arg_deiminase"/>
    <property type="match status" value="1"/>
</dbReference>
<evidence type="ECO:0000256" key="3">
    <source>
        <dbReference type="ARBA" id="ARBA00010206"/>
    </source>
</evidence>
<gene>
    <name evidence="8" type="primary">arcA</name>
    <name evidence="10" type="ORF">ThimaDRAFT_2813</name>
</gene>
<dbReference type="RefSeq" id="WP_007193685.1">
    <property type="nucleotide sequence ID" value="NZ_AFWV01000009.1"/>
</dbReference>
<evidence type="ECO:0000256" key="7">
    <source>
        <dbReference type="ARBA" id="ARBA00049429"/>
    </source>
</evidence>
<dbReference type="EC" id="3.5.3.6" evidence="8"/>
<evidence type="ECO:0000256" key="4">
    <source>
        <dbReference type="ARBA" id="ARBA00022490"/>
    </source>
</evidence>
<comment type="subcellular location">
    <subcellularLocation>
        <location evidence="1 8">Cytoplasm</location>
    </subcellularLocation>
</comment>
<keyword evidence="11" id="KW-1185">Reference proteome</keyword>
<sequence>MTNSSNAPVYGVHSEVGTLRKVMVCAPGLAHTRLTPTNNDDLLFDDLLWVTNAKRDHFDFMLKMRERGVEVVEMHNLLAETVAIPEAKQWLLDRKVTENNVGLALIDSTRAFLESLEPRILADFLIGGVSVVDVPDEYCTTGYLSLVREAHGVSEYLLAPLPNTLYTRDTTCWIYGGVTLNAMYWPVRREETLLTTAIYKFHPSFANAGIQVWWGDPDKNFGLASVEGGDVMPIGNGAVLIGMSERTSRQGIGQVAASLFANGAAERVIVAAMPKLRAAMHLDTVFTFADRDLVTLYAPIMDQVHAVSLRPGDKPGGIDTTLEKKPFADVVAEALNFKKLRVIETGGDHYAAERAQWDSGNNLVALSPGVVVAYDRNTWTNSELRKAGVEVITIVGAELGRGRGGGHCMTCPLIRDAVDF</sequence>
<dbReference type="GO" id="GO:0005737">
    <property type="term" value="C:cytoplasm"/>
    <property type="evidence" value="ECO:0007669"/>
    <property type="project" value="UniProtKB-SubCell"/>
</dbReference>
<dbReference type="Proteomes" id="UP000005459">
    <property type="component" value="Unassembled WGS sequence"/>
</dbReference>
<evidence type="ECO:0000256" key="5">
    <source>
        <dbReference type="ARBA" id="ARBA00022503"/>
    </source>
</evidence>
<evidence type="ECO:0000313" key="11">
    <source>
        <dbReference type="Proteomes" id="UP000005459"/>
    </source>
</evidence>
<dbReference type="PIRSF" id="PIRSF006356">
    <property type="entry name" value="Arg_deiminase"/>
    <property type="match status" value="1"/>
</dbReference>
<comment type="pathway">
    <text evidence="2 8">Amino-acid degradation; L-arginine degradation via ADI pathway; carbamoyl phosphate from L-arginine: step 1/2.</text>
</comment>
<dbReference type="AlphaFoldDB" id="F9UD10"/>
<keyword evidence="4 8" id="KW-0963">Cytoplasm</keyword>
<dbReference type="NCBIfam" id="TIGR01078">
    <property type="entry name" value="arcA"/>
    <property type="match status" value="1"/>
</dbReference>
<evidence type="ECO:0000256" key="8">
    <source>
        <dbReference type="HAMAP-Rule" id="MF_00242"/>
    </source>
</evidence>
<keyword evidence="5 8" id="KW-0056">Arginine metabolism</keyword>
<dbReference type="PATRIC" id="fig|768671.3.peg.2973"/>
<dbReference type="eggNOG" id="COG2235">
    <property type="taxonomic scope" value="Bacteria"/>
</dbReference>
<protein>
    <recommendedName>
        <fullName evidence="8">Arginine deiminase</fullName>
        <shortName evidence="8">ADI</shortName>
        <ecNumber evidence="8">3.5.3.6</ecNumber>
    </recommendedName>
    <alternativeName>
        <fullName evidence="8">Arginine dihydrolase</fullName>
        <shortName evidence="8">AD</shortName>
    </alternativeName>
</protein>